<reference evidence="2 3" key="1">
    <citation type="submission" date="2013-11" db="EMBL/GenBank/DDBJ databases">
        <title>Genome sequencing of Stegodyphus mimosarum.</title>
        <authorList>
            <person name="Bechsgaard J."/>
        </authorList>
    </citation>
    <scope>NUCLEOTIDE SEQUENCE [LARGE SCALE GENOMIC DNA]</scope>
</reference>
<feature type="non-terminal residue" evidence="2">
    <location>
        <position position="186"/>
    </location>
</feature>
<proteinExistence type="predicted"/>
<name>A0A087THQ2_STEMI</name>
<feature type="compositionally biased region" description="Polar residues" evidence="1">
    <location>
        <begin position="149"/>
        <end position="163"/>
    </location>
</feature>
<dbReference type="Proteomes" id="UP000054359">
    <property type="component" value="Unassembled WGS sequence"/>
</dbReference>
<keyword evidence="3" id="KW-1185">Reference proteome</keyword>
<evidence type="ECO:0000256" key="1">
    <source>
        <dbReference type="SAM" id="MobiDB-lite"/>
    </source>
</evidence>
<feature type="region of interest" description="Disordered" evidence="1">
    <location>
        <begin position="134"/>
        <end position="163"/>
    </location>
</feature>
<gene>
    <name evidence="2" type="ORF">X975_09215</name>
</gene>
<dbReference type="EMBL" id="KK115271">
    <property type="protein sequence ID" value="KFM64641.1"/>
    <property type="molecule type" value="Genomic_DNA"/>
</dbReference>
<dbReference type="OrthoDB" id="2127281at2759"/>
<evidence type="ECO:0000313" key="2">
    <source>
        <dbReference type="EMBL" id="KFM64641.1"/>
    </source>
</evidence>
<accession>A0A087THQ2</accession>
<evidence type="ECO:0000313" key="3">
    <source>
        <dbReference type="Proteomes" id="UP000054359"/>
    </source>
</evidence>
<sequence length="186" mass="19671">MSTPMLHAGSKFRSGLLQLMIHTIDPLHDGKLDDKANQLHAIASLRVLLEAQKTNGTVGMTGKGVPNSVSCPACSECPDCTHGAHPSMVESASGHIMPSNVGGSEGAPDGQMPPVEMSPTSNVRVIWTANNMTRSIRSDPGDGAVLRSDSVNSIPQSHTDSTQNVNIVMPSESKIQMQNSNQNIPH</sequence>
<dbReference type="AlphaFoldDB" id="A0A087THQ2"/>
<dbReference type="STRING" id="407821.A0A087THQ2"/>
<protein>
    <submittedName>
        <fullName evidence="2">Uncharacterized protein</fullName>
    </submittedName>
</protein>
<organism evidence="2 3">
    <name type="scientific">Stegodyphus mimosarum</name>
    <name type="common">African social velvet spider</name>
    <dbReference type="NCBI Taxonomy" id="407821"/>
    <lineage>
        <taxon>Eukaryota</taxon>
        <taxon>Metazoa</taxon>
        <taxon>Ecdysozoa</taxon>
        <taxon>Arthropoda</taxon>
        <taxon>Chelicerata</taxon>
        <taxon>Arachnida</taxon>
        <taxon>Araneae</taxon>
        <taxon>Araneomorphae</taxon>
        <taxon>Entelegynae</taxon>
        <taxon>Eresoidea</taxon>
        <taxon>Eresidae</taxon>
        <taxon>Stegodyphus</taxon>
    </lineage>
</organism>